<dbReference type="PANTHER" id="PTHR47172">
    <property type="entry name" value="OS01G0976800 PROTEIN"/>
    <property type="match status" value="1"/>
</dbReference>
<dbReference type="CDD" id="cd00202">
    <property type="entry name" value="ZnF_GATA"/>
    <property type="match status" value="1"/>
</dbReference>
<dbReference type="AlphaFoldDB" id="A0A6G1GLF2"/>
<keyword evidence="2 6" id="KW-0863">Zinc-finger</keyword>
<keyword evidence="10" id="KW-1185">Reference proteome</keyword>
<protein>
    <recommendedName>
        <fullName evidence="8">GATA-type domain-containing protein</fullName>
    </recommendedName>
</protein>
<feature type="domain" description="GATA-type" evidence="8">
    <location>
        <begin position="452"/>
        <end position="482"/>
    </location>
</feature>
<evidence type="ECO:0000256" key="7">
    <source>
        <dbReference type="SAM" id="MobiDB-lite"/>
    </source>
</evidence>
<feature type="compositionally biased region" description="Pro residues" evidence="7">
    <location>
        <begin position="259"/>
        <end position="281"/>
    </location>
</feature>
<evidence type="ECO:0000313" key="10">
    <source>
        <dbReference type="Proteomes" id="UP000800041"/>
    </source>
</evidence>
<feature type="compositionally biased region" description="Low complexity" evidence="7">
    <location>
        <begin position="228"/>
        <end position="258"/>
    </location>
</feature>
<dbReference type="InterPro" id="IPR013088">
    <property type="entry name" value="Znf_NHR/GATA"/>
</dbReference>
<dbReference type="PROSITE" id="PS00344">
    <property type="entry name" value="GATA_ZN_FINGER_1"/>
    <property type="match status" value="1"/>
</dbReference>
<feature type="region of interest" description="Disordered" evidence="7">
    <location>
        <begin position="415"/>
        <end position="468"/>
    </location>
</feature>
<name>A0A6G1GLF2_9PEZI</name>
<feature type="compositionally biased region" description="Polar residues" evidence="7">
    <location>
        <begin position="133"/>
        <end position="152"/>
    </location>
</feature>
<evidence type="ECO:0000256" key="5">
    <source>
        <dbReference type="ARBA" id="ARBA00023163"/>
    </source>
</evidence>
<dbReference type="Proteomes" id="UP000800041">
    <property type="component" value="Unassembled WGS sequence"/>
</dbReference>
<feature type="region of interest" description="Disordered" evidence="7">
    <location>
        <begin position="488"/>
        <end position="512"/>
    </location>
</feature>
<evidence type="ECO:0000259" key="8">
    <source>
        <dbReference type="PROSITE" id="PS50114"/>
    </source>
</evidence>
<keyword evidence="1" id="KW-0479">Metal-binding</keyword>
<accession>A0A6G1GLF2</accession>
<dbReference type="Gene3D" id="3.30.50.10">
    <property type="entry name" value="Erythroid Transcription Factor GATA-1, subunit A"/>
    <property type="match status" value="1"/>
</dbReference>
<dbReference type="GO" id="GO:0006355">
    <property type="term" value="P:regulation of DNA-templated transcription"/>
    <property type="evidence" value="ECO:0007669"/>
    <property type="project" value="InterPro"/>
</dbReference>
<feature type="compositionally biased region" description="Polar residues" evidence="7">
    <location>
        <begin position="54"/>
        <end position="66"/>
    </location>
</feature>
<dbReference type="PANTHER" id="PTHR47172:SF24">
    <property type="entry name" value="GATA ZINC FINGER DOMAIN-CONTAINING PROTEIN 14-RELATED"/>
    <property type="match status" value="1"/>
</dbReference>
<evidence type="ECO:0000256" key="3">
    <source>
        <dbReference type="ARBA" id="ARBA00022833"/>
    </source>
</evidence>
<evidence type="ECO:0000313" key="9">
    <source>
        <dbReference type="EMBL" id="KAF1981589.1"/>
    </source>
</evidence>
<feature type="compositionally biased region" description="Polar residues" evidence="7">
    <location>
        <begin position="492"/>
        <end position="502"/>
    </location>
</feature>
<evidence type="ECO:0000256" key="2">
    <source>
        <dbReference type="ARBA" id="ARBA00022771"/>
    </source>
</evidence>
<evidence type="ECO:0000256" key="6">
    <source>
        <dbReference type="PROSITE-ProRule" id="PRU00094"/>
    </source>
</evidence>
<dbReference type="InterPro" id="IPR000679">
    <property type="entry name" value="Znf_GATA"/>
</dbReference>
<organism evidence="9 10">
    <name type="scientific">Aulographum hederae CBS 113979</name>
    <dbReference type="NCBI Taxonomy" id="1176131"/>
    <lineage>
        <taxon>Eukaryota</taxon>
        <taxon>Fungi</taxon>
        <taxon>Dikarya</taxon>
        <taxon>Ascomycota</taxon>
        <taxon>Pezizomycotina</taxon>
        <taxon>Dothideomycetes</taxon>
        <taxon>Pleosporomycetidae</taxon>
        <taxon>Aulographales</taxon>
        <taxon>Aulographaceae</taxon>
    </lineage>
</organism>
<dbReference type="SMART" id="SM00401">
    <property type="entry name" value="ZnF_GATA"/>
    <property type="match status" value="1"/>
</dbReference>
<dbReference type="EMBL" id="ML977196">
    <property type="protein sequence ID" value="KAF1981589.1"/>
    <property type="molecule type" value="Genomic_DNA"/>
</dbReference>
<sequence>MEALEAGSRHSASLPSISFLEADKMKRDEADYQRHHSVAAMVSPYSGPPPPYSHQTATSGSFSQPGIPSPPESRRTSEFDKEQQQQHPTPSQPPQSQPLQQPQHQPVRQSLPSIHEALGTDQSLAFSVPPPTTSSSQYHHQPSTTSPASSFTRPYATEAQVPPPPHSYSQPTPKSPYMHQQPHAPVPAPQLSQSQPEQLARHSYSASKLPALHPLRTANSPVSSVRHPQYSYPPQTSPQYEQPAQSAPAATQSFGYAPGPYPQGYPYSAPPPSASSAPFPPSTGYQPQRYGQPWRNDGIDISRAEESKRAGRATVPAFGESVKRHLESFDFEASLNEIADGSGHILDFSQRFGARAHQTQRSGPVPGSLPELAEVDALILKGQRIQDSLARIKEVVIAQQQAVLAEQAEQRFKSANGFNPEAPSNYSDDSKAGGFAGSDPKKRRGRAAPPGRCHSCNRAETPEWRRGPDGARTLCNACGLHYAKLTRKMGTNKGSVGSSNLRPKSLGPGSPT</sequence>
<keyword evidence="5" id="KW-0804">Transcription</keyword>
<feature type="compositionally biased region" description="Low complexity" evidence="7">
    <location>
        <begin position="97"/>
        <end position="106"/>
    </location>
</feature>
<gene>
    <name evidence="9" type="ORF">K402DRAFT_231853</name>
</gene>
<evidence type="ECO:0000256" key="1">
    <source>
        <dbReference type="ARBA" id="ARBA00022723"/>
    </source>
</evidence>
<dbReference type="GO" id="GO:0008270">
    <property type="term" value="F:zinc ion binding"/>
    <property type="evidence" value="ECO:0007669"/>
    <property type="project" value="UniProtKB-KW"/>
</dbReference>
<dbReference type="SUPFAM" id="SSF57716">
    <property type="entry name" value="Glucocorticoid receptor-like (DNA-binding domain)"/>
    <property type="match status" value="1"/>
</dbReference>
<reference evidence="9" key="1">
    <citation type="journal article" date="2020" name="Stud. Mycol.">
        <title>101 Dothideomycetes genomes: a test case for predicting lifestyles and emergence of pathogens.</title>
        <authorList>
            <person name="Haridas S."/>
            <person name="Albert R."/>
            <person name="Binder M."/>
            <person name="Bloem J."/>
            <person name="Labutti K."/>
            <person name="Salamov A."/>
            <person name="Andreopoulos B."/>
            <person name="Baker S."/>
            <person name="Barry K."/>
            <person name="Bills G."/>
            <person name="Bluhm B."/>
            <person name="Cannon C."/>
            <person name="Castanera R."/>
            <person name="Culley D."/>
            <person name="Daum C."/>
            <person name="Ezra D."/>
            <person name="Gonzalez J."/>
            <person name="Henrissat B."/>
            <person name="Kuo A."/>
            <person name="Liang C."/>
            <person name="Lipzen A."/>
            <person name="Lutzoni F."/>
            <person name="Magnuson J."/>
            <person name="Mondo S."/>
            <person name="Nolan M."/>
            <person name="Ohm R."/>
            <person name="Pangilinan J."/>
            <person name="Park H.-J."/>
            <person name="Ramirez L."/>
            <person name="Alfaro M."/>
            <person name="Sun H."/>
            <person name="Tritt A."/>
            <person name="Yoshinaga Y."/>
            <person name="Zwiers L.-H."/>
            <person name="Turgeon B."/>
            <person name="Goodwin S."/>
            <person name="Spatafora J."/>
            <person name="Crous P."/>
            <person name="Grigoriev I."/>
        </authorList>
    </citation>
    <scope>NUCLEOTIDE SEQUENCE</scope>
    <source>
        <strain evidence="9">CBS 113979</strain>
    </source>
</reference>
<dbReference type="Pfam" id="PF00320">
    <property type="entry name" value="GATA"/>
    <property type="match status" value="1"/>
</dbReference>
<dbReference type="PROSITE" id="PS50114">
    <property type="entry name" value="GATA_ZN_FINGER_2"/>
    <property type="match status" value="1"/>
</dbReference>
<dbReference type="OrthoDB" id="2162994at2759"/>
<keyword evidence="3" id="KW-0862">Zinc</keyword>
<keyword evidence="4" id="KW-0805">Transcription regulation</keyword>
<feature type="compositionally biased region" description="Basic and acidic residues" evidence="7">
    <location>
        <begin position="72"/>
        <end position="84"/>
    </location>
</feature>
<proteinExistence type="predicted"/>
<feature type="region of interest" description="Disordered" evidence="7">
    <location>
        <begin position="28"/>
        <end position="296"/>
    </location>
</feature>
<evidence type="ECO:0000256" key="4">
    <source>
        <dbReference type="ARBA" id="ARBA00023015"/>
    </source>
</evidence>
<dbReference type="GO" id="GO:0043565">
    <property type="term" value="F:sequence-specific DNA binding"/>
    <property type="evidence" value="ECO:0007669"/>
    <property type="project" value="InterPro"/>
</dbReference>